<gene>
    <name evidence="1" type="ORF">A3Q56_01377</name>
</gene>
<organism evidence="1 2">
    <name type="scientific">Intoshia linei</name>
    <dbReference type="NCBI Taxonomy" id="1819745"/>
    <lineage>
        <taxon>Eukaryota</taxon>
        <taxon>Metazoa</taxon>
        <taxon>Spiralia</taxon>
        <taxon>Lophotrochozoa</taxon>
        <taxon>Mesozoa</taxon>
        <taxon>Orthonectida</taxon>
        <taxon>Rhopaluridae</taxon>
        <taxon>Intoshia</taxon>
    </lineage>
</organism>
<name>A0A177B9M2_9BILA</name>
<sequence length="183" mass="20866">MFQNQGRTHDSTQYGQSFLNHSANGHTIDINGLMPCLAKDFRFKISMAHFGKSSNQLNSKEFEYLMNYIHGLSLCYRAFNLSKLSDGLNSYEYQIGLDALGYPVAYEIMARLFPGNIQFSEFVFITMTIQIGKRNFIDQQLSSGWNAYIQNCLSDAMSKLTQMSSSMTQQMPYSTTQQMPGYN</sequence>
<keyword evidence="2" id="KW-1185">Reference proteome</keyword>
<comment type="caution">
    <text evidence="1">The sequence shown here is derived from an EMBL/GenBank/DDBJ whole genome shotgun (WGS) entry which is preliminary data.</text>
</comment>
<proteinExistence type="predicted"/>
<evidence type="ECO:0000313" key="2">
    <source>
        <dbReference type="Proteomes" id="UP000078046"/>
    </source>
</evidence>
<dbReference type="Proteomes" id="UP000078046">
    <property type="component" value="Unassembled WGS sequence"/>
</dbReference>
<protein>
    <submittedName>
        <fullName evidence="1">Uncharacterized protein</fullName>
    </submittedName>
</protein>
<reference evidence="1 2" key="1">
    <citation type="submission" date="2016-04" db="EMBL/GenBank/DDBJ databases">
        <title>The genome of Intoshia linei affirms orthonectids as highly simplified spiralians.</title>
        <authorList>
            <person name="Mikhailov K.V."/>
            <person name="Slusarev G.S."/>
            <person name="Nikitin M.A."/>
            <person name="Logacheva M.D."/>
            <person name="Penin A."/>
            <person name="Aleoshin V."/>
            <person name="Panchin Y.V."/>
        </authorList>
    </citation>
    <scope>NUCLEOTIDE SEQUENCE [LARGE SCALE GENOMIC DNA]</scope>
    <source>
        <strain evidence="1">Intl2013</strain>
        <tissue evidence="1">Whole animal</tissue>
    </source>
</reference>
<dbReference type="EMBL" id="LWCA01000103">
    <property type="protein sequence ID" value="OAF70870.1"/>
    <property type="molecule type" value="Genomic_DNA"/>
</dbReference>
<accession>A0A177B9M2</accession>
<evidence type="ECO:0000313" key="1">
    <source>
        <dbReference type="EMBL" id="OAF70870.1"/>
    </source>
</evidence>
<dbReference type="AlphaFoldDB" id="A0A177B9M2"/>